<evidence type="ECO:0000313" key="3">
    <source>
        <dbReference type="EMBL" id="EAY28535.1"/>
    </source>
</evidence>
<sequence length="101" mass="11470">MDLISAIFRPEVMVFLVPITAIAGHYFYRAQKLKAGDQLSGEERKMLSHVMNENENLKNRVENLESIITGLDKELLQIKVSEDAKEVEDKVRKLADALKQG</sequence>
<dbReference type="Proteomes" id="UP000004095">
    <property type="component" value="Unassembled WGS sequence"/>
</dbReference>
<feature type="transmembrane region" description="Helical" evidence="2">
    <location>
        <begin position="12"/>
        <end position="28"/>
    </location>
</feature>
<keyword evidence="2" id="KW-0472">Membrane</keyword>
<dbReference type="AlphaFoldDB" id="A1ZM03"/>
<reference evidence="3 4" key="1">
    <citation type="submission" date="2007-01" db="EMBL/GenBank/DDBJ databases">
        <authorList>
            <person name="Haygood M."/>
            <person name="Podell S."/>
            <person name="Anderson C."/>
            <person name="Hopkinson B."/>
            <person name="Roe K."/>
            <person name="Barbeau K."/>
            <person name="Gaasterland T."/>
            <person name="Ferriera S."/>
            <person name="Johnson J."/>
            <person name="Kravitz S."/>
            <person name="Beeson K."/>
            <person name="Sutton G."/>
            <person name="Rogers Y.-H."/>
            <person name="Friedman R."/>
            <person name="Frazier M."/>
            <person name="Venter J.C."/>
        </authorList>
    </citation>
    <scope>NUCLEOTIDE SEQUENCE [LARGE SCALE GENOMIC DNA]</scope>
    <source>
        <strain evidence="3 4">ATCC 23134</strain>
    </source>
</reference>
<gene>
    <name evidence="3" type="ORF">M23134_04382</name>
</gene>
<evidence type="ECO:0008006" key="5">
    <source>
        <dbReference type="Google" id="ProtNLM"/>
    </source>
</evidence>
<organism evidence="3 4">
    <name type="scientific">Microscilla marina ATCC 23134</name>
    <dbReference type="NCBI Taxonomy" id="313606"/>
    <lineage>
        <taxon>Bacteria</taxon>
        <taxon>Pseudomonadati</taxon>
        <taxon>Bacteroidota</taxon>
        <taxon>Cytophagia</taxon>
        <taxon>Cytophagales</taxon>
        <taxon>Microscillaceae</taxon>
        <taxon>Microscilla</taxon>
    </lineage>
</organism>
<dbReference type="OrthoDB" id="9906146at2"/>
<evidence type="ECO:0000256" key="1">
    <source>
        <dbReference type="SAM" id="Coils"/>
    </source>
</evidence>
<proteinExistence type="predicted"/>
<dbReference type="Pfam" id="PF06667">
    <property type="entry name" value="PspB"/>
    <property type="match status" value="1"/>
</dbReference>
<keyword evidence="1" id="KW-0175">Coiled coil</keyword>
<dbReference type="RefSeq" id="WP_002697775.1">
    <property type="nucleotide sequence ID" value="NZ_AAWS01000015.1"/>
</dbReference>
<keyword evidence="2" id="KW-1133">Transmembrane helix</keyword>
<dbReference type="GO" id="GO:0006355">
    <property type="term" value="P:regulation of DNA-templated transcription"/>
    <property type="evidence" value="ECO:0007669"/>
    <property type="project" value="InterPro"/>
</dbReference>
<evidence type="ECO:0000313" key="4">
    <source>
        <dbReference type="Proteomes" id="UP000004095"/>
    </source>
</evidence>
<name>A1ZM03_MICM2</name>
<keyword evidence="2" id="KW-0812">Transmembrane</keyword>
<dbReference type="GO" id="GO:0009271">
    <property type="term" value="P:phage shock"/>
    <property type="evidence" value="ECO:0007669"/>
    <property type="project" value="InterPro"/>
</dbReference>
<protein>
    <recommendedName>
        <fullName evidence="5">Phage shock protein B</fullName>
    </recommendedName>
</protein>
<keyword evidence="4" id="KW-1185">Reference proteome</keyword>
<feature type="coiled-coil region" evidence="1">
    <location>
        <begin position="47"/>
        <end position="74"/>
    </location>
</feature>
<evidence type="ECO:0000256" key="2">
    <source>
        <dbReference type="SAM" id="Phobius"/>
    </source>
</evidence>
<dbReference type="InterPro" id="IPR009554">
    <property type="entry name" value="Phageshock_PspB"/>
</dbReference>
<comment type="caution">
    <text evidence="3">The sequence shown here is derived from an EMBL/GenBank/DDBJ whole genome shotgun (WGS) entry which is preliminary data.</text>
</comment>
<dbReference type="EMBL" id="AAWS01000015">
    <property type="protein sequence ID" value="EAY28535.1"/>
    <property type="molecule type" value="Genomic_DNA"/>
</dbReference>
<accession>A1ZM03</accession>